<dbReference type="AlphaFoldDB" id="A0A6J4IQ26"/>
<accession>A0A6J4IQ26</accession>
<dbReference type="InterPro" id="IPR056934">
    <property type="entry name" value="SH3_Rv0428c"/>
</dbReference>
<name>A0A6J4IQ26_9ACTN</name>
<evidence type="ECO:0000313" key="2">
    <source>
        <dbReference type="EMBL" id="CAA9256335.1"/>
    </source>
</evidence>
<evidence type="ECO:0000259" key="1">
    <source>
        <dbReference type="PROSITE" id="PS51186"/>
    </source>
</evidence>
<dbReference type="PROSITE" id="PS51186">
    <property type="entry name" value="GNAT"/>
    <property type="match status" value="1"/>
</dbReference>
<dbReference type="Pfam" id="PF24551">
    <property type="entry name" value="SH3_Rv0428c"/>
    <property type="match status" value="1"/>
</dbReference>
<protein>
    <recommendedName>
        <fullName evidence="1">N-acetyltransferase domain-containing protein</fullName>
    </recommendedName>
</protein>
<sequence length="311" mass="33054">MAAGDQVGHKVVVRRVVGGTGRTFSDVVGVLVEADPSTLVVRRRDGSLVEIPRTEVAVTKSVPAAPRDVLALEDVARLGWQAPRTRWLGRWLLRAADGWTGRANSVLPLGDPGLPLDAALAEVTGWYADQGLPARFCLPTPARELLAGALAARGWTAYNPTGVLTADVGVALRDWPDLGHAVPVAPEPDEEWLGLYHYRGGATLPPVARTVLTGAREPGFALLRVDGTPAAIARAAVDDGWVGVTAVEVDPAFRRRGLATAVMRGVLAWAAPRGAVGVYLQVADDNAAGRALYDRLGFTRHHGYHYRLAPS</sequence>
<feature type="domain" description="N-acetyltransferase" evidence="1">
    <location>
        <begin position="182"/>
        <end position="311"/>
    </location>
</feature>
<dbReference type="InterPro" id="IPR056935">
    <property type="entry name" value="Rv0428c-like_C"/>
</dbReference>
<dbReference type="PANTHER" id="PTHR43072">
    <property type="entry name" value="N-ACETYLTRANSFERASE"/>
    <property type="match status" value="1"/>
</dbReference>
<dbReference type="EMBL" id="CADCTP010000199">
    <property type="protein sequence ID" value="CAA9256335.1"/>
    <property type="molecule type" value="Genomic_DNA"/>
</dbReference>
<dbReference type="InterPro" id="IPR016181">
    <property type="entry name" value="Acyl_CoA_acyltransferase"/>
</dbReference>
<dbReference type="SUPFAM" id="SSF55729">
    <property type="entry name" value="Acyl-CoA N-acyltransferases (Nat)"/>
    <property type="match status" value="1"/>
</dbReference>
<dbReference type="InterPro" id="IPR000182">
    <property type="entry name" value="GNAT_dom"/>
</dbReference>
<dbReference type="Pfam" id="PF24553">
    <property type="entry name" value="Rv0428c_C"/>
    <property type="match status" value="1"/>
</dbReference>
<organism evidence="2">
    <name type="scientific">uncultured Mycobacteriales bacterium</name>
    <dbReference type="NCBI Taxonomy" id="581187"/>
    <lineage>
        <taxon>Bacteria</taxon>
        <taxon>Bacillati</taxon>
        <taxon>Actinomycetota</taxon>
        <taxon>Actinomycetes</taxon>
        <taxon>Mycobacteriales</taxon>
        <taxon>environmental samples</taxon>
    </lineage>
</organism>
<dbReference type="GO" id="GO:0016747">
    <property type="term" value="F:acyltransferase activity, transferring groups other than amino-acyl groups"/>
    <property type="evidence" value="ECO:0007669"/>
    <property type="project" value="InterPro"/>
</dbReference>
<reference evidence="2" key="1">
    <citation type="submission" date="2020-02" db="EMBL/GenBank/DDBJ databases">
        <authorList>
            <person name="Meier V. D."/>
        </authorList>
    </citation>
    <scope>NUCLEOTIDE SEQUENCE</scope>
    <source>
        <strain evidence="2">AVDCRST_MAG41</strain>
    </source>
</reference>
<dbReference type="CDD" id="cd04301">
    <property type="entry name" value="NAT_SF"/>
    <property type="match status" value="1"/>
</dbReference>
<gene>
    <name evidence="2" type="ORF">AVDCRST_MAG41-2195</name>
</gene>
<proteinExistence type="predicted"/>
<dbReference type="Gene3D" id="3.40.630.30">
    <property type="match status" value="1"/>
</dbReference>